<evidence type="ECO:0000313" key="2">
    <source>
        <dbReference type="Proteomes" id="UP000194127"/>
    </source>
</evidence>
<dbReference type="EMBL" id="KZ110597">
    <property type="protein sequence ID" value="OSX62433.1"/>
    <property type="molecule type" value="Genomic_DNA"/>
</dbReference>
<dbReference type="OrthoDB" id="3267069at2759"/>
<dbReference type="AlphaFoldDB" id="A0A1X6N1V2"/>
<keyword evidence="2" id="KW-1185">Reference proteome</keyword>
<dbReference type="Proteomes" id="UP000194127">
    <property type="component" value="Unassembled WGS sequence"/>
</dbReference>
<organism evidence="1 2">
    <name type="scientific">Postia placenta MAD-698-R-SB12</name>
    <dbReference type="NCBI Taxonomy" id="670580"/>
    <lineage>
        <taxon>Eukaryota</taxon>
        <taxon>Fungi</taxon>
        <taxon>Dikarya</taxon>
        <taxon>Basidiomycota</taxon>
        <taxon>Agaricomycotina</taxon>
        <taxon>Agaricomycetes</taxon>
        <taxon>Polyporales</taxon>
        <taxon>Adustoporiaceae</taxon>
        <taxon>Rhodonia</taxon>
    </lineage>
</organism>
<proteinExistence type="predicted"/>
<sequence>ARGVRVYPFHTYGIIEQLLQTEMDLAINGKCSMQQLSMFVDSDRVQVATTLHDYGVNEPKVLVYPSGDDDTGPDEVMLNVQGYLLNRRLPPILSKTDGLAGWKVKWEGGHIVVDFHNRYLMPHSKAHTSTILTIPEEMDPYHILRNRITNEVYTQDNEVKYFERTKESHNGIIVFTVGQLVEVQVSFVVVLVSKGVWKMILKLWSICILNRIIQEELNQEHLCSMMGSSSSLKKVKRRVGYEEDSDVEEAQSDLKRMRLDSVDEHRKGDFTSIAQVTCQKEGIQLPNLRENLLATRGTRITETTLIVAWLSKELLAGLIPSLKVGEKVGLGVEEATTEGDTSENTGTGKCTWEVNVVRTEGASGGGDSEATGSMLVEGKALVQAQVKNSLLILGGGGWCSVVK</sequence>
<dbReference type="GeneID" id="36330411"/>
<reference evidence="1 2" key="1">
    <citation type="submission" date="2017-04" db="EMBL/GenBank/DDBJ databases">
        <title>Genome Sequence of the Model Brown-Rot Fungus Postia placenta SB12.</title>
        <authorList>
            <consortium name="DOE Joint Genome Institute"/>
            <person name="Gaskell J."/>
            <person name="Kersten P."/>
            <person name="Larrondo L.F."/>
            <person name="Canessa P."/>
            <person name="Martinez D."/>
            <person name="Hibbett D."/>
            <person name="Schmoll M."/>
            <person name="Kubicek C.P."/>
            <person name="Martinez A.T."/>
            <person name="Yadav J."/>
            <person name="Master E."/>
            <person name="Magnuson J.K."/>
            <person name="James T."/>
            <person name="Yaver D."/>
            <person name="Berka R."/>
            <person name="Labutti K."/>
            <person name="Lipzen A."/>
            <person name="Aerts A."/>
            <person name="Barry K."/>
            <person name="Henrissat B."/>
            <person name="Blanchette R."/>
            <person name="Grigoriev I."/>
            <person name="Cullen D."/>
        </authorList>
    </citation>
    <scope>NUCLEOTIDE SEQUENCE [LARGE SCALE GENOMIC DNA]</scope>
    <source>
        <strain evidence="1 2">MAD-698-R-SB12</strain>
    </source>
</reference>
<evidence type="ECO:0000313" key="1">
    <source>
        <dbReference type="EMBL" id="OSX62433.1"/>
    </source>
</evidence>
<name>A0A1X6N1V2_9APHY</name>
<gene>
    <name evidence="1" type="ORF">POSPLADRAFT_1142711</name>
</gene>
<accession>A0A1X6N1V2</accession>
<feature type="non-terminal residue" evidence="1">
    <location>
        <position position="1"/>
    </location>
</feature>
<dbReference type="RefSeq" id="XP_024339227.1">
    <property type="nucleotide sequence ID" value="XM_024485462.1"/>
</dbReference>
<protein>
    <submittedName>
        <fullName evidence="1">Uncharacterized protein</fullName>
    </submittedName>
</protein>